<dbReference type="EMBL" id="CATOUU010000202">
    <property type="protein sequence ID" value="CAI9920570.1"/>
    <property type="molecule type" value="Genomic_DNA"/>
</dbReference>
<dbReference type="EMBL" id="CATOUU010001010">
    <property type="protein sequence ID" value="CAI9966938.1"/>
    <property type="molecule type" value="Genomic_DNA"/>
</dbReference>
<evidence type="ECO:0000313" key="5">
    <source>
        <dbReference type="EMBL" id="CAL6054339.1"/>
    </source>
</evidence>
<comment type="caution">
    <text evidence="2">The sequence shown here is derived from an EMBL/GenBank/DDBJ whole genome shotgun (WGS) entry which is preliminary data.</text>
</comment>
<feature type="domain" description="Myb-like" evidence="1">
    <location>
        <begin position="9"/>
        <end position="56"/>
    </location>
</feature>
<sequence>MNLPKLPHSKTKWSDTEIQQFFAYYELYKNDFHSYERHLNRTHSQIKAFFHNWLRRQDAETRKQYVVDQRGGVHQAYRNQVQLTASDGLFDLQAAEIPKSESCTANSMSSLFPDLETPANASGEFQAKSRQRARSNYPLSVISGVTSAVSSLQNSISEIEASTARCPPDACVKLSLSCLFNLPNCSQELFK</sequence>
<dbReference type="InterPro" id="IPR009057">
    <property type="entry name" value="Homeodomain-like_sf"/>
</dbReference>
<dbReference type="SUPFAM" id="SSF46689">
    <property type="entry name" value="Homeodomain-like"/>
    <property type="match status" value="1"/>
</dbReference>
<accession>A0AA86NIX3</accession>
<evidence type="ECO:0000313" key="6">
    <source>
        <dbReference type="Proteomes" id="UP001642409"/>
    </source>
</evidence>
<organism evidence="2">
    <name type="scientific">Hexamita inflata</name>
    <dbReference type="NCBI Taxonomy" id="28002"/>
    <lineage>
        <taxon>Eukaryota</taxon>
        <taxon>Metamonada</taxon>
        <taxon>Diplomonadida</taxon>
        <taxon>Hexamitidae</taxon>
        <taxon>Hexamitinae</taxon>
        <taxon>Hexamita</taxon>
    </lineage>
</organism>
<reference evidence="4 6" key="2">
    <citation type="submission" date="2024-07" db="EMBL/GenBank/DDBJ databases">
        <authorList>
            <person name="Akdeniz Z."/>
        </authorList>
    </citation>
    <scope>NUCLEOTIDE SEQUENCE [LARGE SCALE GENOMIC DNA]</scope>
</reference>
<protein>
    <submittedName>
        <fullName evidence="2">SANT/Myb domain</fullName>
    </submittedName>
    <submittedName>
        <fullName evidence="4">SANT/Myb_domain</fullName>
    </submittedName>
</protein>
<gene>
    <name evidence="4" type="ORF">HINF_LOCUS29910</name>
    <name evidence="5" type="ORF">HINF_LOCUS46015</name>
    <name evidence="3" type="ORF">HINF_LOCUS54583</name>
    <name evidence="2" type="ORF">HINF_LOCUS8215</name>
</gene>
<dbReference type="Gene3D" id="1.10.10.60">
    <property type="entry name" value="Homeodomain-like"/>
    <property type="match status" value="1"/>
</dbReference>
<evidence type="ECO:0000313" key="4">
    <source>
        <dbReference type="EMBL" id="CAL6025045.1"/>
    </source>
</evidence>
<evidence type="ECO:0000313" key="2">
    <source>
        <dbReference type="EMBL" id="CAI9920570.1"/>
    </source>
</evidence>
<proteinExistence type="predicted"/>
<evidence type="ECO:0000259" key="1">
    <source>
        <dbReference type="SMART" id="SM00717"/>
    </source>
</evidence>
<dbReference type="EMBL" id="CAXDID020000202">
    <property type="protein sequence ID" value="CAL6054339.1"/>
    <property type="molecule type" value="Genomic_DNA"/>
</dbReference>
<name>A0AA86NIX3_9EUKA</name>
<dbReference type="EMBL" id="CAXDID020000097">
    <property type="protein sequence ID" value="CAL6025045.1"/>
    <property type="molecule type" value="Genomic_DNA"/>
</dbReference>
<keyword evidence="6" id="KW-1185">Reference proteome</keyword>
<dbReference type="SMART" id="SM00717">
    <property type="entry name" value="SANT"/>
    <property type="match status" value="1"/>
</dbReference>
<dbReference type="InterPro" id="IPR001005">
    <property type="entry name" value="SANT/Myb"/>
</dbReference>
<evidence type="ECO:0000313" key="3">
    <source>
        <dbReference type="EMBL" id="CAI9966938.1"/>
    </source>
</evidence>
<dbReference type="Proteomes" id="UP001642409">
    <property type="component" value="Unassembled WGS sequence"/>
</dbReference>
<reference evidence="2" key="1">
    <citation type="submission" date="2023-06" db="EMBL/GenBank/DDBJ databases">
        <authorList>
            <person name="Kurt Z."/>
        </authorList>
    </citation>
    <scope>NUCLEOTIDE SEQUENCE</scope>
</reference>
<dbReference type="AlphaFoldDB" id="A0AA86NIX3"/>